<reference evidence="2" key="1">
    <citation type="submission" date="2014-12" db="EMBL/GenBank/DDBJ databases">
        <authorList>
            <person name="Hall J."/>
        </authorList>
    </citation>
    <scope>NUCLEOTIDE SEQUENCE [LARGE SCALE GENOMIC DNA]</scope>
    <source>
        <strain evidence="2">SBW25</strain>
        <plasmid evidence="2">pQBR57</plasmid>
    </source>
</reference>
<proteinExistence type="predicted"/>
<name>A0A0G4E4Q3_PSEFS</name>
<dbReference type="InterPro" id="IPR027417">
    <property type="entry name" value="P-loop_NTPase"/>
</dbReference>
<gene>
    <name evidence="2" type="ORF">PQBR57_0201</name>
</gene>
<organism evidence="2">
    <name type="scientific">Pseudomonas fluorescens (strain SBW25)</name>
    <dbReference type="NCBI Taxonomy" id="216595"/>
    <lineage>
        <taxon>Bacteria</taxon>
        <taxon>Pseudomonadati</taxon>
        <taxon>Pseudomonadota</taxon>
        <taxon>Gammaproteobacteria</taxon>
        <taxon>Pseudomonadales</taxon>
        <taxon>Pseudomonadaceae</taxon>
        <taxon>Pseudomonas</taxon>
    </lineage>
</organism>
<protein>
    <recommendedName>
        <fullName evidence="1">ATP-dependent RecD2 DNA helicase-like helix-hairpin-helix domain-containing protein</fullName>
    </recommendedName>
</protein>
<sequence>MTAAASLDPKVRNREEGTLVNVLHRTPSSPWGIACFRREDGTTFEATGDFGQTVLYEEFILHGKRVPDIDGGDFEVSQFTSRPPRSIKAISGYLSALTGASRAATVRLVEHYGENTIEILERSPELIGDSGIPEREIEKIVSGWKSLRSDRLALSKIEVQGIPMYKLSKLERYYGNNADLNQVIKSDPYALYIFFDDLPFPKAVELANQLGVGNQSEAAIRGAVIAALRREAWLGHSLIEGKQLGLLVMKLLRINVDAVRPLLPPAVAELRRLGLIHVEDRRVQLKQLHDAEHRLFSQLGKWSDIDMDDLPDLVPSEQMGLKMLKPMKLKQARSKELLSGLSALLAEPFAIVECQTYSDQLYVAKALTLILDAYSTNAVITTYTLEMLREARKKIVSNVPLMTYAELIGLDSETGIPLQRGSNPIESEVIVVLGADALGVQEMDYLLEAAPLDGRLYLLGCPKDLPSLSIGQPFADLLDSRQFKAFHSRFWGVAETDQHATQEALWKGKTSPDLEDFDPTQPLCWLACEADELHTFIPSLLRELANSLSIDPLADIRVVAPAIAHDAVKKVNEAIVAEFAGDSLPITFQGRHYHAGIPVVIRQPLESTECPAFSVFWPTEVSPTLLKLKSVSGAEANLSVEDRLDVFDALVMTPKFVRGRRYELVILLAIQDQIETINRELLSSLLNTSIRSLIVAGEIQQLADGIAERPSSRTRSKLLDWVSER</sequence>
<feature type="domain" description="ATP-dependent RecD2 DNA helicase-like helix-hairpin-helix" evidence="1">
    <location>
        <begin position="153"/>
        <end position="236"/>
    </location>
</feature>
<dbReference type="Gene3D" id="2.30.30.940">
    <property type="match status" value="1"/>
</dbReference>
<geneLocation type="plasmid" evidence="2">
    <name>pQBR57</name>
</geneLocation>
<accession>A0A0G4E4Q3</accession>
<keyword evidence="2" id="KW-0614">Plasmid</keyword>
<evidence type="ECO:0000259" key="1">
    <source>
        <dbReference type="Pfam" id="PF14490"/>
    </source>
</evidence>
<dbReference type="InterPro" id="IPR029493">
    <property type="entry name" value="RecD2-like_HHH"/>
</dbReference>
<dbReference type="Pfam" id="PF14490">
    <property type="entry name" value="HHH_RecD2"/>
    <property type="match status" value="1"/>
</dbReference>
<evidence type="ECO:0000313" key="2">
    <source>
        <dbReference type="EMBL" id="CEK42154.1"/>
    </source>
</evidence>
<reference evidence="2" key="2">
    <citation type="submission" date="2015-06" db="EMBL/GenBank/DDBJ databases">
        <title>Environmentally co-occuring mercury resistance plasmids are genetically and phenotypically diverse and confer variable context-dependent fitness effects.</title>
        <authorList>
            <person name="Hall J.P.J."/>
            <person name="Harrison E."/>
            <person name="Lilley A.K."/>
            <person name="Paterson S."/>
            <person name="Spiers A.J."/>
            <person name="Brockhurst M.A."/>
        </authorList>
    </citation>
    <scope>NUCLEOTIDE SEQUENCE [LARGE SCALE GENOMIC DNA]</scope>
    <source>
        <strain evidence="2">SBW25</strain>
        <plasmid evidence="2">pQBR57</plasmid>
    </source>
</reference>
<dbReference type="AlphaFoldDB" id="A0A0G4E4Q3"/>
<dbReference type="RefSeq" id="WP_192963346.1">
    <property type="nucleotide sequence ID" value="NZ_LN713926.1"/>
</dbReference>
<dbReference type="Gene3D" id="3.40.50.300">
    <property type="entry name" value="P-loop containing nucleotide triphosphate hydrolases"/>
    <property type="match status" value="2"/>
</dbReference>
<dbReference type="EMBL" id="LN713926">
    <property type="protein sequence ID" value="CEK42154.1"/>
    <property type="molecule type" value="Genomic_DNA"/>
</dbReference>